<proteinExistence type="predicted"/>
<dbReference type="CDD" id="cd02966">
    <property type="entry name" value="TlpA_like_family"/>
    <property type="match status" value="1"/>
</dbReference>
<dbReference type="KEGG" id="tum:CBW65_20760"/>
<keyword evidence="4" id="KW-1185">Reference proteome</keyword>
<evidence type="ECO:0000313" key="4">
    <source>
        <dbReference type="Proteomes" id="UP000195437"/>
    </source>
</evidence>
<dbReference type="InterPro" id="IPR000866">
    <property type="entry name" value="AhpC/TSA"/>
</dbReference>
<dbReference type="InterPro" id="IPR050553">
    <property type="entry name" value="Thioredoxin_ResA/DsbE_sf"/>
</dbReference>
<reference evidence="4" key="1">
    <citation type="submission" date="2017-05" db="EMBL/GenBank/DDBJ databases">
        <authorList>
            <person name="Sung H."/>
        </authorList>
    </citation>
    <scope>NUCLEOTIDE SEQUENCE [LARGE SCALE GENOMIC DNA]</scope>
    <source>
        <strain evidence="4">AR23208</strain>
    </source>
</reference>
<gene>
    <name evidence="3" type="ORF">CBW65_20760</name>
</gene>
<sequence length="181" mass="20190">MSNQSNRTKVITIVVLFIAALGILAAVVNFNQRDNAVSLETGQPAPDFTLTTLDGKQVSLSDYKGQVVMVNVWASWCEPCREEMPSIQHAYETYQDQGLVVLGVNLEEKRVPIQGFADTYGLTFPILLDETGNVGRDLYQVKPIPTTFFVDREGVLRHQAEMPMPFAYIENIVKPLLEAGR</sequence>
<dbReference type="PANTHER" id="PTHR42852:SF17">
    <property type="entry name" value="THIOREDOXIN-LIKE PROTEIN HI_1115"/>
    <property type="match status" value="1"/>
</dbReference>
<dbReference type="PANTHER" id="PTHR42852">
    <property type="entry name" value="THIOL:DISULFIDE INTERCHANGE PROTEIN DSBE"/>
    <property type="match status" value="1"/>
</dbReference>
<dbReference type="SUPFAM" id="SSF52833">
    <property type="entry name" value="Thioredoxin-like"/>
    <property type="match status" value="1"/>
</dbReference>
<evidence type="ECO:0000259" key="2">
    <source>
        <dbReference type="PROSITE" id="PS51352"/>
    </source>
</evidence>
<evidence type="ECO:0000313" key="3">
    <source>
        <dbReference type="EMBL" id="ARU63140.1"/>
    </source>
</evidence>
<dbReference type="EMBL" id="CP021434">
    <property type="protein sequence ID" value="ARU63140.1"/>
    <property type="molecule type" value="Genomic_DNA"/>
</dbReference>
<keyword evidence="1" id="KW-1015">Disulfide bond</keyword>
<dbReference type="InterPro" id="IPR017937">
    <property type="entry name" value="Thioredoxin_CS"/>
</dbReference>
<dbReference type="GO" id="GO:0016491">
    <property type="term" value="F:oxidoreductase activity"/>
    <property type="evidence" value="ECO:0007669"/>
    <property type="project" value="InterPro"/>
</dbReference>
<dbReference type="Proteomes" id="UP000195437">
    <property type="component" value="Chromosome"/>
</dbReference>
<dbReference type="PROSITE" id="PS51352">
    <property type="entry name" value="THIOREDOXIN_2"/>
    <property type="match status" value="1"/>
</dbReference>
<dbReference type="Gene3D" id="3.40.30.10">
    <property type="entry name" value="Glutaredoxin"/>
    <property type="match status" value="1"/>
</dbReference>
<dbReference type="InterPro" id="IPR036249">
    <property type="entry name" value="Thioredoxin-like_sf"/>
</dbReference>
<protein>
    <recommendedName>
        <fullName evidence="2">Thioredoxin domain-containing protein</fullName>
    </recommendedName>
</protein>
<dbReference type="GO" id="GO:0016209">
    <property type="term" value="F:antioxidant activity"/>
    <property type="evidence" value="ECO:0007669"/>
    <property type="project" value="InterPro"/>
</dbReference>
<dbReference type="AlphaFoldDB" id="A0A1Y0ISA4"/>
<evidence type="ECO:0000256" key="1">
    <source>
        <dbReference type="ARBA" id="ARBA00023157"/>
    </source>
</evidence>
<feature type="domain" description="Thioredoxin" evidence="2">
    <location>
        <begin position="39"/>
        <end position="178"/>
    </location>
</feature>
<dbReference type="Pfam" id="PF00578">
    <property type="entry name" value="AhpC-TSA"/>
    <property type="match status" value="1"/>
</dbReference>
<dbReference type="PROSITE" id="PS00194">
    <property type="entry name" value="THIOREDOXIN_1"/>
    <property type="match status" value="1"/>
</dbReference>
<name>A0A1Y0ISA4_9BACL</name>
<dbReference type="InterPro" id="IPR013766">
    <property type="entry name" value="Thioredoxin_domain"/>
</dbReference>
<accession>A0A1Y0ISA4</accession>
<dbReference type="RefSeq" id="WP_087458486.1">
    <property type="nucleotide sequence ID" value="NZ_CP021434.1"/>
</dbReference>
<dbReference type="OrthoDB" id="25753at2"/>
<organism evidence="3 4">
    <name type="scientific">Tumebacillus avium</name>
    <dbReference type="NCBI Taxonomy" id="1903704"/>
    <lineage>
        <taxon>Bacteria</taxon>
        <taxon>Bacillati</taxon>
        <taxon>Bacillota</taxon>
        <taxon>Bacilli</taxon>
        <taxon>Bacillales</taxon>
        <taxon>Alicyclobacillaceae</taxon>
        <taxon>Tumebacillus</taxon>
    </lineage>
</organism>